<evidence type="ECO:0000256" key="6">
    <source>
        <dbReference type="ARBA" id="ARBA00022605"/>
    </source>
</evidence>
<evidence type="ECO:0000256" key="8">
    <source>
        <dbReference type="ARBA" id="ARBA00023141"/>
    </source>
</evidence>
<dbReference type="EC" id="5.3.1.24" evidence="4 10"/>
<dbReference type="InterPro" id="IPR001240">
    <property type="entry name" value="PRAI_dom"/>
</dbReference>
<dbReference type="EMBL" id="AYKF01000132">
    <property type="protein sequence ID" value="ROO23939.1"/>
    <property type="molecule type" value="Genomic_DNA"/>
</dbReference>
<dbReference type="InterPro" id="IPR013785">
    <property type="entry name" value="Aldolase_TIM"/>
</dbReference>
<evidence type="ECO:0000256" key="9">
    <source>
        <dbReference type="ARBA" id="ARBA00023235"/>
    </source>
</evidence>
<keyword evidence="7 10" id="KW-0822">Tryptophan biosynthesis</keyword>
<keyword evidence="8 10" id="KW-0057">Aromatic amino acid biosynthesis</keyword>
<evidence type="ECO:0000256" key="3">
    <source>
        <dbReference type="ARBA" id="ARBA00007571"/>
    </source>
</evidence>
<dbReference type="CDD" id="cd00405">
    <property type="entry name" value="PRAI"/>
    <property type="match status" value="1"/>
</dbReference>
<evidence type="ECO:0000256" key="10">
    <source>
        <dbReference type="HAMAP-Rule" id="MF_00135"/>
    </source>
</evidence>
<evidence type="ECO:0000259" key="11">
    <source>
        <dbReference type="Pfam" id="PF00697"/>
    </source>
</evidence>
<dbReference type="Gene3D" id="3.20.20.70">
    <property type="entry name" value="Aldolase class I"/>
    <property type="match status" value="1"/>
</dbReference>
<keyword evidence="6 10" id="KW-0028">Amino-acid biosynthesis</keyword>
<dbReference type="InterPro" id="IPR044643">
    <property type="entry name" value="TrpF_fam"/>
</dbReference>
<dbReference type="Pfam" id="PF00697">
    <property type="entry name" value="PRAI"/>
    <property type="match status" value="1"/>
</dbReference>
<reference evidence="12 13" key="1">
    <citation type="submission" date="2013-10" db="EMBL/GenBank/DDBJ databases">
        <title>Salinisphaera halophila YIM 95161 Genome Sequencing.</title>
        <authorList>
            <person name="Lai Q."/>
            <person name="Li C."/>
            <person name="Shao Z."/>
        </authorList>
    </citation>
    <scope>NUCLEOTIDE SEQUENCE [LARGE SCALE GENOMIC DNA]</scope>
    <source>
        <strain evidence="12 13">YIM 95161</strain>
    </source>
</reference>
<dbReference type="PANTHER" id="PTHR42894">
    <property type="entry name" value="N-(5'-PHOSPHORIBOSYL)ANTHRANILATE ISOMERASE"/>
    <property type="match status" value="1"/>
</dbReference>
<dbReference type="GO" id="GO:0004640">
    <property type="term" value="F:phosphoribosylanthranilate isomerase activity"/>
    <property type="evidence" value="ECO:0007669"/>
    <property type="project" value="UniProtKB-UniRule"/>
</dbReference>
<dbReference type="SUPFAM" id="SSF51366">
    <property type="entry name" value="Ribulose-phoshate binding barrel"/>
    <property type="match status" value="1"/>
</dbReference>
<dbReference type="GO" id="GO:0000162">
    <property type="term" value="P:L-tryptophan biosynthetic process"/>
    <property type="evidence" value="ECO:0007669"/>
    <property type="project" value="UniProtKB-UniRule"/>
</dbReference>
<dbReference type="AlphaFoldDB" id="A0A423PE75"/>
<dbReference type="PANTHER" id="PTHR42894:SF1">
    <property type="entry name" value="N-(5'-PHOSPHORIBOSYL)ANTHRANILATE ISOMERASE"/>
    <property type="match status" value="1"/>
</dbReference>
<dbReference type="FunFam" id="3.20.20.70:FF:000075">
    <property type="entry name" value="Tryptophan biosynthesis protein TRP1"/>
    <property type="match status" value="1"/>
</dbReference>
<accession>A0A423PE75</accession>
<proteinExistence type="inferred from homology"/>
<comment type="caution">
    <text evidence="12">The sequence shown here is derived from an EMBL/GenBank/DDBJ whole genome shotgun (WGS) entry which is preliminary data.</text>
</comment>
<comment type="catalytic activity">
    <reaction evidence="1 10">
        <text>N-(5-phospho-beta-D-ribosyl)anthranilate = 1-(2-carboxyphenylamino)-1-deoxy-D-ribulose 5-phosphate</text>
        <dbReference type="Rhea" id="RHEA:21540"/>
        <dbReference type="ChEBI" id="CHEBI:18277"/>
        <dbReference type="ChEBI" id="CHEBI:58613"/>
        <dbReference type="EC" id="5.3.1.24"/>
    </reaction>
</comment>
<evidence type="ECO:0000256" key="5">
    <source>
        <dbReference type="ARBA" id="ARBA00022272"/>
    </source>
</evidence>
<evidence type="ECO:0000256" key="4">
    <source>
        <dbReference type="ARBA" id="ARBA00012572"/>
    </source>
</evidence>
<gene>
    <name evidence="10" type="primary">trpF</name>
    <name evidence="12" type="ORF">SAHL_16405</name>
</gene>
<dbReference type="OrthoDB" id="9796196at2"/>
<comment type="pathway">
    <text evidence="2 10">Amino-acid biosynthesis; L-tryptophan biosynthesis; L-tryptophan from chorismate: step 3/5.</text>
</comment>
<sequence length="208" mass="22137">MKRVRVKICGITREADARAAVAAGADAIGFVFYADSPRHVDLDEALAISRSMPPFVARVALFLDAAAADVQAVIDRLRPSMLQFHGRETPEYCRAFDMPYIKTVPMGEADADPAAWAGAYPDAHGLLLDANRAGAAGGQGQRFEWHNDTSLPDMPLVIAGGLDADNVGAAIRRFSPYAVDVSSGVESAPGVKDPERMHAFVDAVTRAG</sequence>
<comment type="similarity">
    <text evidence="3 10">Belongs to the TrpF family.</text>
</comment>
<evidence type="ECO:0000256" key="7">
    <source>
        <dbReference type="ARBA" id="ARBA00022822"/>
    </source>
</evidence>
<dbReference type="RefSeq" id="WP_123592476.1">
    <property type="nucleotide sequence ID" value="NZ_AYKF01000132.1"/>
</dbReference>
<name>A0A423PE75_9GAMM</name>
<organism evidence="12 13">
    <name type="scientific">Salinisphaera orenii YIM 95161</name>
    <dbReference type="NCBI Taxonomy" id="1051139"/>
    <lineage>
        <taxon>Bacteria</taxon>
        <taxon>Pseudomonadati</taxon>
        <taxon>Pseudomonadota</taxon>
        <taxon>Gammaproteobacteria</taxon>
        <taxon>Salinisphaerales</taxon>
        <taxon>Salinisphaeraceae</taxon>
        <taxon>Salinisphaera</taxon>
    </lineage>
</organism>
<dbReference type="NCBIfam" id="NF002298">
    <property type="entry name" value="PRK01222.1-4"/>
    <property type="match status" value="1"/>
</dbReference>
<evidence type="ECO:0000313" key="12">
    <source>
        <dbReference type="EMBL" id="ROO23939.1"/>
    </source>
</evidence>
<dbReference type="HAMAP" id="MF_00135">
    <property type="entry name" value="PRAI"/>
    <property type="match status" value="1"/>
</dbReference>
<dbReference type="UniPathway" id="UPA00035">
    <property type="reaction ID" value="UER00042"/>
</dbReference>
<evidence type="ECO:0000256" key="1">
    <source>
        <dbReference type="ARBA" id="ARBA00001164"/>
    </source>
</evidence>
<evidence type="ECO:0000313" key="13">
    <source>
        <dbReference type="Proteomes" id="UP000285123"/>
    </source>
</evidence>
<dbReference type="InterPro" id="IPR011060">
    <property type="entry name" value="RibuloseP-bd_barrel"/>
</dbReference>
<protein>
    <recommendedName>
        <fullName evidence="5 10">N-(5'-phosphoribosyl)anthranilate isomerase</fullName>
        <shortName evidence="10">PRAI</shortName>
        <ecNumber evidence="4 10">5.3.1.24</ecNumber>
    </recommendedName>
</protein>
<keyword evidence="9 10" id="KW-0413">Isomerase</keyword>
<dbReference type="Proteomes" id="UP000285123">
    <property type="component" value="Unassembled WGS sequence"/>
</dbReference>
<evidence type="ECO:0000256" key="2">
    <source>
        <dbReference type="ARBA" id="ARBA00004664"/>
    </source>
</evidence>
<feature type="domain" description="N-(5'phosphoribosyl) anthranilate isomerase (PRAI)" evidence="11">
    <location>
        <begin position="6"/>
        <end position="202"/>
    </location>
</feature>